<comment type="caution">
    <text evidence="7">The sequence shown here is derived from an EMBL/GenBank/DDBJ whole genome shotgun (WGS) entry which is preliminary data.</text>
</comment>
<proteinExistence type="predicted"/>
<comment type="subcellular location">
    <subcellularLocation>
        <location evidence="1">Membrane</location>
        <topology evidence="1">Multi-pass membrane protein</topology>
    </subcellularLocation>
</comment>
<reference evidence="7" key="2">
    <citation type="submission" date="2013-11" db="EMBL/GenBank/DDBJ databases">
        <title>Draft genome sequence of Bacteroides uniformis (ATCC 8492).</title>
        <authorList>
            <person name="Sudarsanam P."/>
            <person name="Ley R."/>
            <person name="Guruge J."/>
            <person name="Turnbaugh P.J."/>
            <person name="Mahowald M."/>
            <person name="Liep D."/>
            <person name="Gordon J."/>
        </authorList>
    </citation>
    <scope>NUCLEOTIDE SEQUENCE</scope>
    <source>
        <strain evidence="7">ATCC 8492</strain>
    </source>
</reference>
<evidence type="ECO:0000313" key="7">
    <source>
        <dbReference type="EMBL" id="EDO51972.1"/>
    </source>
</evidence>
<sequence length="184" mass="21356">MASHLGSYYALLDAVPSSYPAQDTYKAMHSVYDNTIYESTEKWVQCYKEISQKPELIAPHKGETLSWDLQITGLFIIVNFIYYLLWEWIFRASLGKFLCGLTVASDNNQPTTEKEIIKRCFLLLLLMIAAVGLRFTFDINYYMTILLFFLIVDTSVIIKGKSLIDIMTNTYITKRKIYKNENLK</sequence>
<keyword evidence="2 5" id="KW-0812">Transmembrane</keyword>
<feature type="transmembrane region" description="Helical" evidence="5">
    <location>
        <begin position="116"/>
        <end position="133"/>
    </location>
</feature>
<reference evidence="7" key="1">
    <citation type="submission" date="2007-06" db="EMBL/GenBank/DDBJ databases">
        <authorList>
            <person name="Fulton L."/>
            <person name="Clifton S."/>
            <person name="Fulton B."/>
            <person name="Xu J."/>
            <person name="Minx P."/>
            <person name="Pepin K.H."/>
            <person name="Johnson M."/>
            <person name="Thiruvilangam P."/>
            <person name="Bhonagiri V."/>
            <person name="Nash W.E."/>
            <person name="Mardis E.R."/>
            <person name="Wilson R.K."/>
        </authorList>
    </citation>
    <scope>NUCLEOTIDE SEQUENCE [LARGE SCALE GENOMIC DNA]</scope>
    <source>
        <strain evidence="7">ATCC 8492</strain>
    </source>
</reference>
<name>A0ABC9N5K7_BACUC</name>
<keyword evidence="4 5" id="KW-0472">Membrane</keyword>
<dbReference type="AlphaFoldDB" id="A0ABC9N5K7"/>
<keyword evidence="3 5" id="KW-1133">Transmembrane helix</keyword>
<evidence type="ECO:0000256" key="3">
    <source>
        <dbReference type="ARBA" id="ARBA00022989"/>
    </source>
</evidence>
<feature type="transmembrane region" description="Helical" evidence="5">
    <location>
        <begin position="139"/>
        <end position="158"/>
    </location>
</feature>
<accession>A0ABC9N5K7</accession>
<keyword evidence="8" id="KW-1185">Reference proteome</keyword>
<gene>
    <name evidence="7" type="ORF">BACUNI_04523</name>
</gene>
<dbReference type="Proteomes" id="UP000004110">
    <property type="component" value="Unassembled WGS sequence"/>
</dbReference>
<organism evidence="7 8">
    <name type="scientific">Bacteroides uniformis (strain ATCC 8492 / DSM 6597 / CCUG 4942 / CIP 103695 / JCM 5828 / KCTC 5204 / NCTC 13054 / VPI 0061)</name>
    <dbReference type="NCBI Taxonomy" id="411479"/>
    <lineage>
        <taxon>Bacteria</taxon>
        <taxon>Pseudomonadati</taxon>
        <taxon>Bacteroidota</taxon>
        <taxon>Bacteroidia</taxon>
        <taxon>Bacteroidales</taxon>
        <taxon>Bacteroidaceae</taxon>
        <taxon>Bacteroides</taxon>
    </lineage>
</organism>
<dbReference type="InterPro" id="IPR010432">
    <property type="entry name" value="RDD"/>
</dbReference>
<evidence type="ECO:0000256" key="1">
    <source>
        <dbReference type="ARBA" id="ARBA00004141"/>
    </source>
</evidence>
<evidence type="ECO:0000259" key="6">
    <source>
        <dbReference type="Pfam" id="PF06271"/>
    </source>
</evidence>
<dbReference type="Pfam" id="PF06271">
    <property type="entry name" value="RDD"/>
    <property type="match status" value="1"/>
</dbReference>
<evidence type="ECO:0000256" key="5">
    <source>
        <dbReference type="SAM" id="Phobius"/>
    </source>
</evidence>
<feature type="transmembrane region" description="Helical" evidence="5">
    <location>
        <begin position="69"/>
        <end position="86"/>
    </location>
</feature>
<dbReference type="EMBL" id="AAYH02000049">
    <property type="protein sequence ID" value="EDO51972.1"/>
    <property type="molecule type" value="Genomic_DNA"/>
</dbReference>
<evidence type="ECO:0000256" key="4">
    <source>
        <dbReference type="ARBA" id="ARBA00023136"/>
    </source>
</evidence>
<protein>
    <recommendedName>
        <fullName evidence="6">RDD domain-containing protein</fullName>
    </recommendedName>
</protein>
<feature type="domain" description="RDD" evidence="6">
    <location>
        <begin position="65"/>
        <end position="155"/>
    </location>
</feature>
<dbReference type="GO" id="GO:0016020">
    <property type="term" value="C:membrane"/>
    <property type="evidence" value="ECO:0007669"/>
    <property type="project" value="UniProtKB-SubCell"/>
</dbReference>
<evidence type="ECO:0000313" key="8">
    <source>
        <dbReference type="Proteomes" id="UP000004110"/>
    </source>
</evidence>
<evidence type="ECO:0000256" key="2">
    <source>
        <dbReference type="ARBA" id="ARBA00022692"/>
    </source>
</evidence>